<accession>A0A419SRN8</accession>
<gene>
    <name evidence="1" type="ORF">BEP19_00640</name>
</gene>
<protein>
    <recommendedName>
        <fullName evidence="3">FAD/FMN-containing dehydrogenase</fullName>
    </recommendedName>
</protein>
<dbReference type="RefSeq" id="WP_211329283.1">
    <property type="nucleotide sequence ID" value="NZ_MCHY01000001.1"/>
</dbReference>
<evidence type="ECO:0000313" key="1">
    <source>
        <dbReference type="EMBL" id="RKD27113.1"/>
    </source>
</evidence>
<sequence>MKKMVIGGTLAALLVIGGIGGVWAAESVSPNSGNEKTFEDMLPFMKKMHPHTSDETFKKMYNDCHGEGGMMKGHHRHMGGNHWMHNMKES</sequence>
<reference evidence="1 2" key="1">
    <citation type="submission" date="2016-08" db="EMBL/GenBank/DDBJ databases">
        <title>Novel Firmicute Genomes.</title>
        <authorList>
            <person name="Poppleton D.I."/>
            <person name="Gribaldo S."/>
        </authorList>
    </citation>
    <scope>NUCLEOTIDE SEQUENCE [LARGE SCALE GENOMIC DNA]</scope>
    <source>
        <strain evidence="1 2">RAOx-1</strain>
    </source>
</reference>
<comment type="caution">
    <text evidence="1">The sequence shown here is derived from an EMBL/GenBank/DDBJ whole genome shotgun (WGS) entry which is preliminary data.</text>
</comment>
<dbReference type="EMBL" id="MCHY01000001">
    <property type="protein sequence ID" value="RKD27113.1"/>
    <property type="molecule type" value="Genomic_DNA"/>
</dbReference>
<proteinExistence type="predicted"/>
<organism evidence="1 2">
    <name type="scientific">Ammoniphilus oxalaticus</name>
    <dbReference type="NCBI Taxonomy" id="66863"/>
    <lineage>
        <taxon>Bacteria</taxon>
        <taxon>Bacillati</taxon>
        <taxon>Bacillota</taxon>
        <taxon>Bacilli</taxon>
        <taxon>Bacillales</taxon>
        <taxon>Paenibacillaceae</taxon>
        <taxon>Aneurinibacillus group</taxon>
        <taxon>Ammoniphilus</taxon>
    </lineage>
</organism>
<keyword evidence="2" id="KW-1185">Reference proteome</keyword>
<name>A0A419SRN8_9BACL</name>
<dbReference type="Proteomes" id="UP000284219">
    <property type="component" value="Unassembled WGS sequence"/>
</dbReference>
<dbReference type="AlphaFoldDB" id="A0A419SRN8"/>
<evidence type="ECO:0000313" key="2">
    <source>
        <dbReference type="Proteomes" id="UP000284219"/>
    </source>
</evidence>
<evidence type="ECO:0008006" key="3">
    <source>
        <dbReference type="Google" id="ProtNLM"/>
    </source>
</evidence>